<keyword evidence="1" id="KW-0479">Metal-binding</keyword>
<evidence type="ECO:0000259" key="3">
    <source>
        <dbReference type="PROSITE" id="PS50158"/>
    </source>
</evidence>
<evidence type="ECO:0000313" key="5">
    <source>
        <dbReference type="Proteomes" id="UP001474421"/>
    </source>
</evidence>
<feature type="region of interest" description="Disordered" evidence="2">
    <location>
        <begin position="217"/>
        <end position="265"/>
    </location>
</feature>
<reference evidence="4 5" key="1">
    <citation type="journal article" date="2024" name="Proc. Natl. Acad. Sci. U.S.A.">
        <title>The genetic regulatory architecture and epigenomic basis for age-related changes in rattlesnake venom.</title>
        <authorList>
            <person name="Hogan M.P."/>
            <person name="Holding M.L."/>
            <person name="Nystrom G.S."/>
            <person name="Colston T.J."/>
            <person name="Bartlett D.A."/>
            <person name="Mason A.J."/>
            <person name="Ellsworth S.A."/>
            <person name="Rautsaw R.M."/>
            <person name="Lawrence K.C."/>
            <person name="Strickland J.L."/>
            <person name="He B."/>
            <person name="Fraser P."/>
            <person name="Margres M.J."/>
            <person name="Gilbert D.M."/>
            <person name="Gibbs H.L."/>
            <person name="Parkinson C.L."/>
            <person name="Rokyta D.R."/>
        </authorList>
    </citation>
    <scope>NUCLEOTIDE SEQUENCE [LARGE SCALE GENOMIC DNA]</scope>
    <source>
        <strain evidence="4">DRR0105</strain>
    </source>
</reference>
<proteinExistence type="predicted"/>
<sequence>MTESGRQQPSSRPAARPYAHLRVSGYEQRRPEWLRKAAPFGAPPHAGSAATPPDWDSGLLIAITGGKSAGRRAASRKVLWRNAVAKAARLRSEATIIAASGDSPSLARRVTRSPASGTLDCPLILIKFGFYTLCKSTLAELAATLRRRLGDAARRMGGARDADAQLMTSRLRRASKDGFGLPPGKESRPYTSQFRLSGTELNLHPDDQFTLREPTTRQVGPERTRYGMGVRGLGSRPADPDDMSAGPTGGGAGTRPRPSPAAGRYGGQWAEAQLVGLRQRGRPAKEYIREFQKLAGRLRSWPDRLMVHHFRNGLDNEIRRACIVRGIGGRLSDWFKAAMELDIGLREHTGGRENKLPSRRGRDPLIGHMVQATPDAARSKTTFRCFRCNRPGHRAAECGLPAVLGTPTAIGKPGSTPQKMMEKSRIVHQAGQTPIQPASDDHSPMLQKYEDDDPIEDSMCKSTLAELAATLRRRLGDAARRMGGARDADAQLMTSRLRRASKDGFGLPCIRGTPVIGCRRPVTDILHATRV</sequence>
<feature type="domain" description="CCHC-type" evidence="3">
    <location>
        <begin position="384"/>
        <end position="398"/>
    </location>
</feature>
<keyword evidence="1" id="KW-0863">Zinc-finger</keyword>
<keyword evidence="5" id="KW-1185">Reference proteome</keyword>
<evidence type="ECO:0000256" key="2">
    <source>
        <dbReference type="SAM" id="MobiDB-lite"/>
    </source>
</evidence>
<feature type="compositionally biased region" description="Low complexity" evidence="2">
    <location>
        <begin position="254"/>
        <end position="263"/>
    </location>
</feature>
<dbReference type="InterPro" id="IPR001878">
    <property type="entry name" value="Znf_CCHC"/>
</dbReference>
<gene>
    <name evidence="4" type="ORF">NXF25_002356</name>
</gene>
<dbReference type="PROSITE" id="PS50158">
    <property type="entry name" value="ZF_CCHC"/>
    <property type="match status" value="1"/>
</dbReference>
<feature type="region of interest" description="Disordered" evidence="2">
    <location>
        <begin position="1"/>
        <end position="23"/>
    </location>
</feature>
<dbReference type="GO" id="GO:0003676">
    <property type="term" value="F:nucleic acid binding"/>
    <property type="evidence" value="ECO:0007669"/>
    <property type="project" value="InterPro"/>
</dbReference>
<name>A0AAW1C9L0_CROAD</name>
<evidence type="ECO:0000256" key="1">
    <source>
        <dbReference type="PROSITE-ProRule" id="PRU00047"/>
    </source>
</evidence>
<protein>
    <submittedName>
        <fullName evidence="4">Retrotransposon-derived protein PEG10</fullName>
    </submittedName>
</protein>
<evidence type="ECO:0000313" key="4">
    <source>
        <dbReference type="EMBL" id="KAK9411181.1"/>
    </source>
</evidence>
<comment type="caution">
    <text evidence="4">The sequence shown here is derived from an EMBL/GenBank/DDBJ whole genome shotgun (WGS) entry which is preliminary data.</text>
</comment>
<dbReference type="GO" id="GO:0008270">
    <property type="term" value="F:zinc ion binding"/>
    <property type="evidence" value="ECO:0007669"/>
    <property type="project" value="UniProtKB-KW"/>
</dbReference>
<organism evidence="4 5">
    <name type="scientific">Crotalus adamanteus</name>
    <name type="common">Eastern diamondback rattlesnake</name>
    <dbReference type="NCBI Taxonomy" id="8729"/>
    <lineage>
        <taxon>Eukaryota</taxon>
        <taxon>Metazoa</taxon>
        <taxon>Chordata</taxon>
        <taxon>Craniata</taxon>
        <taxon>Vertebrata</taxon>
        <taxon>Euteleostomi</taxon>
        <taxon>Lepidosauria</taxon>
        <taxon>Squamata</taxon>
        <taxon>Bifurcata</taxon>
        <taxon>Unidentata</taxon>
        <taxon>Episquamata</taxon>
        <taxon>Toxicofera</taxon>
        <taxon>Serpentes</taxon>
        <taxon>Colubroidea</taxon>
        <taxon>Viperidae</taxon>
        <taxon>Crotalinae</taxon>
        <taxon>Crotalus</taxon>
    </lineage>
</organism>
<feature type="compositionally biased region" description="Polar residues" evidence="2">
    <location>
        <begin position="1"/>
        <end position="11"/>
    </location>
</feature>
<dbReference type="Proteomes" id="UP001474421">
    <property type="component" value="Unassembled WGS sequence"/>
</dbReference>
<accession>A0AAW1C9L0</accession>
<dbReference type="AlphaFoldDB" id="A0AAW1C9L0"/>
<keyword evidence="1" id="KW-0862">Zinc</keyword>
<dbReference type="EMBL" id="JAOTOJ010000001">
    <property type="protein sequence ID" value="KAK9411181.1"/>
    <property type="molecule type" value="Genomic_DNA"/>
</dbReference>